<dbReference type="EMBL" id="CAJVQC010032231">
    <property type="protein sequence ID" value="CAG8750556.1"/>
    <property type="molecule type" value="Genomic_DNA"/>
</dbReference>
<evidence type="ECO:0000313" key="2">
    <source>
        <dbReference type="Proteomes" id="UP000789920"/>
    </source>
</evidence>
<evidence type="ECO:0000313" key="1">
    <source>
        <dbReference type="EMBL" id="CAG8750556.1"/>
    </source>
</evidence>
<accession>A0ACA9QFG9</accession>
<proteinExistence type="predicted"/>
<sequence length="342" mass="38875">MLACVSPADSNFMETLNTLKYANRARNIKNKVTVNETYGGNSVEINQLRSQIAQLKMEIQTLRSGGIDENNARKYEDEITYLRGELGLTKMRLQTTERELVMSNTEKNTLLMEIGFNDQDLSDADRAHKMKTHHIIQAYEQKILDYKSQVADLQAQTQSQAFMHPHKSSFAGSNPGREKGLHIKFPDVSQFNSSDDEAHNTEKKFRKRRSKKQKARAEGHFQIANDVSVNPESSSYHEYPDSVKPANLEEAKSMFSHYDDHYIHEEDANDYEIHERRNSTDGGESDNSTRSSRGLRRRSAKAIEKAKEQNKQGFLLLKNGGTLNDDPLASQLTKTPSSTKSE</sequence>
<name>A0ACA9QFG9_9GLOM</name>
<feature type="non-terminal residue" evidence="1">
    <location>
        <position position="342"/>
    </location>
</feature>
<organism evidence="1 2">
    <name type="scientific">Racocetra persica</name>
    <dbReference type="NCBI Taxonomy" id="160502"/>
    <lineage>
        <taxon>Eukaryota</taxon>
        <taxon>Fungi</taxon>
        <taxon>Fungi incertae sedis</taxon>
        <taxon>Mucoromycota</taxon>
        <taxon>Glomeromycotina</taxon>
        <taxon>Glomeromycetes</taxon>
        <taxon>Diversisporales</taxon>
        <taxon>Gigasporaceae</taxon>
        <taxon>Racocetra</taxon>
    </lineage>
</organism>
<comment type="caution">
    <text evidence="1">The sequence shown here is derived from an EMBL/GenBank/DDBJ whole genome shotgun (WGS) entry which is preliminary data.</text>
</comment>
<dbReference type="Proteomes" id="UP000789920">
    <property type="component" value="Unassembled WGS sequence"/>
</dbReference>
<protein>
    <submittedName>
        <fullName evidence="1">28006_t:CDS:1</fullName>
    </submittedName>
</protein>
<gene>
    <name evidence="1" type="ORF">RPERSI_LOCUS14140</name>
</gene>
<reference evidence="1" key="1">
    <citation type="submission" date="2021-06" db="EMBL/GenBank/DDBJ databases">
        <authorList>
            <person name="Kallberg Y."/>
            <person name="Tangrot J."/>
            <person name="Rosling A."/>
        </authorList>
    </citation>
    <scope>NUCLEOTIDE SEQUENCE</scope>
    <source>
        <strain evidence="1">MA461A</strain>
    </source>
</reference>
<keyword evidence="2" id="KW-1185">Reference proteome</keyword>